<evidence type="ECO:0000313" key="15">
    <source>
        <dbReference type="Proteomes" id="UP000000637"/>
    </source>
</evidence>
<dbReference type="Proteomes" id="UP000000637">
    <property type="component" value="Plasmid pTC1"/>
</dbReference>
<dbReference type="PROSITE" id="PS51674">
    <property type="entry name" value="4FE4S_WBL"/>
    <property type="match status" value="1"/>
</dbReference>
<feature type="binding site" evidence="11">
    <location>
        <position position="52"/>
    </location>
    <ligand>
        <name>[4Fe-4S] cluster</name>
        <dbReference type="ChEBI" id="CHEBI:49883"/>
    </ligand>
</feature>
<keyword evidence="9 11" id="KW-1015">Disulfide bond</keyword>
<evidence type="ECO:0000256" key="10">
    <source>
        <dbReference type="ARBA" id="ARBA00023163"/>
    </source>
</evidence>
<dbReference type="KEGG" id="aau:AAur_pTC10074"/>
<proteinExistence type="inferred from homology"/>
<sequence>MIPSSERGRRNTDAWWSAAACADEDPDLFFPIGTRGPARAQFEEARVICLSCPVRTRCLEYAMKTGAEFGMWGGTTPDERKRIGRRAEASRTRAIRQRLGGQRLAGTAFTPVSDGPRGTLPAKERDSRDRARSRPI</sequence>
<dbReference type="GO" id="GO:0045454">
    <property type="term" value="P:cell redox homeostasis"/>
    <property type="evidence" value="ECO:0007669"/>
    <property type="project" value="TreeGrafter"/>
</dbReference>
<keyword evidence="8 11" id="KW-0238">DNA-binding</keyword>
<keyword evidence="7 11" id="KW-0805">Transcription regulation</keyword>
<evidence type="ECO:0000313" key="14">
    <source>
        <dbReference type="EMBL" id="ABM10338.1"/>
    </source>
</evidence>
<evidence type="ECO:0000256" key="2">
    <source>
        <dbReference type="ARBA" id="ARBA00006597"/>
    </source>
</evidence>
<dbReference type="InterPro" id="IPR034768">
    <property type="entry name" value="4FE4S_WBL"/>
</dbReference>
<evidence type="ECO:0000256" key="12">
    <source>
        <dbReference type="SAM" id="MobiDB-lite"/>
    </source>
</evidence>
<comment type="function">
    <text evidence="11">Acts as a transcriptional regulator. Probably redox-responsive. The apo- but not holo-form probably binds DNA.</text>
</comment>
<dbReference type="HOGENOM" id="CLU_1871124_0_0_11"/>
<keyword evidence="3 11" id="KW-0004">4Fe-4S</keyword>
<dbReference type="GO" id="GO:0046872">
    <property type="term" value="F:metal ion binding"/>
    <property type="evidence" value="ECO:0007669"/>
    <property type="project" value="UniProtKB-KW"/>
</dbReference>
<keyword evidence="11" id="KW-0963">Cytoplasm</keyword>
<dbReference type="GO" id="GO:0035731">
    <property type="term" value="F:dinitrosyl-iron complex binding"/>
    <property type="evidence" value="ECO:0007669"/>
    <property type="project" value="UniProtKB-UniRule"/>
</dbReference>
<evidence type="ECO:0000256" key="11">
    <source>
        <dbReference type="HAMAP-Rule" id="MF_01479"/>
    </source>
</evidence>
<evidence type="ECO:0000256" key="8">
    <source>
        <dbReference type="ARBA" id="ARBA00023125"/>
    </source>
</evidence>
<dbReference type="Pfam" id="PF02467">
    <property type="entry name" value="Whib"/>
    <property type="match status" value="1"/>
</dbReference>
<dbReference type="OrthoDB" id="8104048at2"/>
<dbReference type="GO" id="GO:0051539">
    <property type="term" value="F:4 iron, 4 sulfur cluster binding"/>
    <property type="evidence" value="ECO:0007669"/>
    <property type="project" value="UniProtKB-UniRule"/>
</dbReference>
<protein>
    <recommendedName>
        <fullName evidence="11">Transcriptional regulator WhiB</fullName>
    </recommendedName>
</protein>
<comment type="cofactor">
    <cofactor evidence="11">
        <name>[4Fe-4S] cluster</name>
        <dbReference type="ChEBI" id="CHEBI:49883"/>
    </cofactor>
    <text evidence="11">Binds 1 [4Fe-4S] cluster per subunit. Following nitrosylation of the [4Fe-4S] cluster binds 1 [4Fe-8(NO)] cluster per subunit.</text>
</comment>
<evidence type="ECO:0000256" key="7">
    <source>
        <dbReference type="ARBA" id="ARBA00023015"/>
    </source>
</evidence>
<evidence type="ECO:0000256" key="5">
    <source>
        <dbReference type="ARBA" id="ARBA00023004"/>
    </source>
</evidence>
<comment type="PTM">
    <text evidence="11">The Fe-S cluster can be nitrosylated by nitric oxide (NO).</text>
</comment>
<accession>A1RCI6</accession>
<dbReference type="GO" id="GO:0047134">
    <property type="term" value="F:protein-disulfide reductase [NAD(P)H] activity"/>
    <property type="evidence" value="ECO:0007669"/>
    <property type="project" value="TreeGrafter"/>
</dbReference>
<keyword evidence="4 11" id="KW-0479">Metal-binding</keyword>
<dbReference type="GO" id="GO:0003677">
    <property type="term" value="F:DNA binding"/>
    <property type="evidence" value="ECO:0007669"/>
    <property type="project" value="UniProtKB-UniRule"/>
</dbReference>
<feature type="region of interest" description="Disordered" evidence="12">
    <location>
        <begin position="69"/>
        <end position="136"/>
    </location>
</feature>
<keyword evidence="5 11" id="KW-0408">Iron</keyword>
<evidence type="ECO:0000256" key="6">
    <source>
        <dbReference type="ARBA" id="ARBA00023014"/>
    </source>
</evidence>
<dbReference type="PANTHER" id="PTHR38839:SF6">
    <property type="entry name" value="TRANSCRIPTIONAL REGULATOR WHIB1"/>
    <property type="match status" value="1"/>
</dbReference>
<feature type="compositionally biased region" description="Basic and acidic residues" evidence="12">
    <location>
        <begin position="77"/>
        <end position="91"/>
    </location>
</feature>
<dbReference type="HAMAP" id="MF_01479">
    <property type="entry name" value="WhiB"/>
    <property type="match status" value="1"/>
</dbReference>
<gene>
    <name evidence="11" type="primary">whiB</name>
    <name evidence="14" type="ordered locus">AAur_pTC10074</name>
</gene>
<evidence type="ECO:0000256" key="9">
    <source>
        <dbReference type="ARBA" id="ARBA00023157"/>
    </source>
</evidence>
<dbReference type="RefSeq" id="WP_011776871.1">
    <property type="nucleotide sequence ID" value="NC_008712.1"/>
</dbReference>
<comment type="PTM">
    <text evidence="11">Upon Fe-S cluster removal intramolecular disulfide bonds are formed.</text>
</comment>
<evidence type="ECO:0000256" key="3">
    <source>
        <dbReference type="ARBA" id="ARBA00022485"/>
    </source>
</evidence>
<feature type="binding site" evidence="11">
    <location>
        <position position="21"/>
    </location>
    <ligand>
        <name>[4Fe-4S] cluster</name>
        <dbReference type="ChEBI" id="CHEBI:49883"/>
    </ligand>
</feature>
<evidence type="ECO:0000256" key="1">
    <source>
        <dbReference type="ARBA" id="ARBA00004496"/>
    </source>
</evidence>
<dbReference type="GO" id="GO:0005737">
    <property type="term" value="C:cytoplasm"/>
    <property type="evidence" value="ECO:0007669"/>
    <property type="project" value="UniProtKB-SubCell"/>
</dbReference>
<comment type="similarity">
    <text evidence="2 11">Belongs to the WhiB family.</text>
</comment>
<dbReference type="GO" id="GO:0045892">
    <property type="term" value="P:negative regulation of DNA-templated transcription"/>
    <property type="evidence" value="ECO:0007669"/>
    <property type="project" value="TreeGrafter"/>
</dbReference>
<organism evidence="14 15">
    <name type="scientific">Paenarthrobacter aurescens (strain TC1)</name>
    <dbReference type="NCBI Taxonomy" id="290340"/>
    <lineage>
        <taxon>Bacteria</taxon>
        <taxon>Bacillati</taxon>
        <taxon>Actinomycetota</taxon>
        <taxon>Actinomycetes</taxon>
        <taxon>Micrococcales</taxon>
        <taxon>Micrococcaceae</taxon>
        <taxon>Paenarthrobacter</taxon>
    </lineage>
</organism>
<keyword evidence="10 11" id="KW-0804">Transcription</keyword>
<dbReference type="InterPro" id="IPR003482">
    <property type="entry name" value="Whib"/>
</dbReference>
<keyword evidence="6 11" id="KW-0411">Iron-sulfur</keyword>
<keyword evidence="14" id="KW-0614">Plasmid</keyword>
<dbReference type="PANTHER" id="PTHR38839">
    <property type="entry name" value="TRANSCRIPTIONAL REGULATOR WHID-RELATED"/>
    <property type="match status" value="1"/>
</dbReference>
<feature type="domain" description="4Fe-4S Wbl-type" evidence="13">
    <location>
        <begin position="20"/>
        <end position="82"/>
    </location>
</feature>
<evidence type="ECO:0000256" key="4">
    <source>
        <dbReference type="ARBA" id="ARBA00022723"/>
    </source>
</evidence>
<geneLocation type="plasmid" evidence="14 15">
    <name>pTC1</name>
</geneLocation>
<keyword evidence="15" id="KW-1185">Reference proteome</keyword>
<feature type="binding site" evidence="11">
    <location>
        <position position="49"/>
    </location>
    <ligand>
        <name>[4Fe-4S] cluster</name>
        <dbReference type="ChEBI" id="CHEBI:49883"/>
    </ligand>
</feature>
<comment type="subcellular location">
    <subcellularLocation>
        <location evidence="1 11">Cytoplasm</location>
    </subcellularLocation>
</comment>
<evidence type="ECO:0000259" key="13">
    <source>
        <dbReference type="PROSITE" id="PS51674"/>
    </source>
</evidence>
<dbReference type="AlphaFoldDB" id="A1RCI6"/>
<reference evidence="14 15" key="1">
    <citation type="journal article" date="2006" name="PLoS Genet.">
        <title>Secrets of soil survival revealed by the genome sequence of Arthrobacter aurescens TC1.</title>
        <authorList>
            <person name="Mongodin E.F."/>
            <person name="Shapir N."/>
            <person name="Daugherty S.C."/>
            <person name="DeBoy R.T."/>
            <person name="Emerson J.B."/>
            <person name="Shvartzbeyn A."/>
            <person name="Radune D."/>
            <person name="Vamathevan J."/>
            <person name="Riggs F."/>
            <person name="Grinberg V."/>
            <person name="Khouri H."/>
            <person name="Wackett L.P."/>
            <person name="Nelson K.E."/>
            <person name="Sadowsky M.J."/>
        </authorList>
    </citation>
    <scope>NUCLEOTIDE SEQUENCE [LARGE SCALE GENOMIC DNA]</scope>
    <source>
        <strain evidence="14 15">TC1</strain>
    </source>
</reference>
<name>A1RCI6_PAEAT</name>
<feature type="binding site" evidence="11">
    <location>
        <position position="58"/>
    </location>
    <ligand>
        <name>[4Fe-4S] cluster</name>
        <dbReference type="ChEBI" id="CHEBI:49883"/>
    </ligand>
</feature>
<feature type="compositionally biased region" description="Basic and acidic residues" evidence="12">
    <location>
        <begin position="122"/>
        <end position="136"/>
    </location>
</feature>
<dbReference type="EMBL" id="CP000475">
    <property type="protein sequence ID" value="ABM10338.1"/>
    <property type="molecule type" value="Genomic_DNA"/>
</dbReference>